<dbReference type="EMBL" id="CAJVPS010015500">
    <property type="protein sequence ID" value="CAG8686801.1"/>
    <property type="molecule type" value="Genomic_DNA"/>
</dbReference>
<feature type="non-terminal residue" evidence="1">
    <location>
        <position position="1"/>
    </location>
</feature>
<reference evidence="1" key="1">
    <citation type="submission" date="2021-06" db="EMBL/GenBank/DDBJ databases">
        <authorList>
            <person name="Kallberg Y."/>
            <person name="Tangrot J."/>
            <person name="Rosling A."/>
        </authorList>
    </citation>
    <scope>NUCLEOTIDE SEQUENCE</scope>
    <source>
        <strain evidence="1">FL130A</strain>
    </source>
</reference>
<dbReference type="AlphaFoldDB" id="A0A9N9HJF6"/>
<sequence>APYMPQLIANAREQITRVLKAEMCKKDQIKTALIAQCIYSGHASKGKDKLKSPLTIIAYHRSLMRIILTEEDINEHINLSISEIDNAIDSFMQEGSEMNLVRIEMLTIEAYTYQRAFGGSYISTPKKLANTKCTINPDNSKIINPVTGMPSNNCLQGALACYFAYKDGHTEHFERIYTKKDYKQYLDIVNLDGIPMPTPICSRIFNKIEEMNPDISINVWE</sequence>
<dbReference type="OrthoDB" id="2397273at2759"/>
<protein>
    <submittedName>
        <fullName evidence="1">5050_t:CDS:1</fullName>
    </submittedName>
</protein>
<accession>A0A9N9HJF6</accession>
<dbReference type="Proteomes" id="UP000789508">
    <property type="component" value="Unassembled WGS sequence"/>
</dbReference>
<comment type="caution">
    <text evidence="1">The sequence shown here is derived from an EMBL/GenBank/DDBJ whole genome shotgun (WGS) entry which is preliminary data.</text>
</comment>
<keyword evidence="2" id="KW-1185">Reference proteome</keyword>
<gene>
    <name evidence="1" type="ORF">ALEPTO_LOCUS11055</name>
</gene>
<organism evidence="1 2">
    <name type="scientific">Ambispora leptoticha</name>
    <dbReference type="NCBI Taxonomy" id="144679"/>
    <lineage>
        <taxon>Eukaryota</taxon>
        <taxon>Fungi</taxon>
        <taxon>Fungi incertae sedis</taxon>
        <taxon>Mucoromycota</taxon>
        <taxon>Glomeromycotina</taxon>
        <taxon>Glomeromycetes</taxon>
        <taxon>Archaeosporales</taxon>
        <taxon>Ambisporaceae</taxon>
        <taxon>Ambispora</taxon>
    </lineage>
</organism>
<evidence type="ECO:0000313" key="1">
    <source>
        <dbReference type="EMBL" id="CAG8686801.1"/>
    </source>
</evidence>
<proteinExistence type="predicted"/>
<name>A0A9N9HJF6_9GLOM</name>
<evidence type="ECO:0000313" key="2">
    <source>
        <dbReference type="Proteomes" id="UP000789508"/>
    </source>
</evidence>